<evidence type="ECO:0008006" key="5">
    <source>
        <dbReference type="Google" id="ProtNLM"/>
    </source>
</evidence>
<name>A0AAW1N8F4_SAPOF</name>
<dbReference type="SUPFAM" id="SSF53649">
    <property type="entry name" value="Alkaline phosphatase-like"/>
    <property type="match status" value="1"/>
</dbReference>
<dbReference type="PANTHER" id="PTHR31956">
    <property type="entry name" value="NON-SPECIFIC PHOSPHOLIPASE C4-RELATED"/>
    <property type="match status" value="1"/>
</dbReference>
<sequence>MANIAEFSTSGIKVVGGSGLNPCPIKTVVVLVQENRSFDHMLGWMKNLYPELEGVIGQESNPLRVSDLNSERIYFGDGSVYVDPDPGHEIQDIYEQVFGEPWTPESDQKKLAPTMQGFAQNANRLQKGMQTAVMNGFRPERVPVYKELVSQFGVCDRWFASMPASTQPNRMFVHSATSHGLTRNDAFTLARGLPQKTIFESLEEAGLSFGIYYQYPPDILFFRNLRKLKYFKNLHQFDLKFKRDCKEGKLPNYVVIENRWFDLLNIPGNDDHPSHDVSVGQKFIKEVYEALRSSPQWNEMLFIITYDEHGGFFDHVPTPVDGIPRPDDIVGPKPYFFKFDRLGVRVPTFFISPWIEARTVLHKATGPYPTSEYEHSSIPATVKKIFGLTEFLTKRDAWAGTFECVLNRTTPRTDCPVTLPEPVQLRATLPKEDKKLSDFQAELVQMAACLIGEHKKNSYPEQLVENMTVKDGAEYMLKAWETFCRECEKAIQEGADGDTIVSDFF</sequence>
<gene>
    <name evidence="3" type="ORF">RND81_01G180000</name>
</gene>
<keyword evidence="4" id="KW-1185">Reference proteome</keyword>
<dbReference type="FunFam" id="3.40.720.10:FF:000011">
    <property type="entry name" value="Non-specific phospholipase C1"/>
    <property type="match status" value="1"/>
</dbReference>
<accession>A0AAW1N8F4</accession>
<evidence type="ECO:0000256" key="1">
    <source>
        <dbReference type="ARBA" id="ARBA00009717"/>
    </source>
</evidence>
<keyword evidence="2" id="KW-0378">Hydrolase</keyword>
<evidence type="ECO:0000313" key="4">
    <source>
        <dbReference type="Proteomes" id="UP001443914"/>
    </source>
</evidence>
<dbReference type="Pfam" id="PF04185">
    <property type="entry name" value="Phosphoesterase"/>
    <property type="match status" value="1"/>
</dbReference>
<protein>
    <recommendedName>
        <fullName evidence="5">Phospholipase C</fullName>
    </recommendedName>
</protein>
<dbReference type="Proteomes" id="UP001443914">
    <property type="component" value="Unassembled WGS sequence"/>
</dbReference>
<dbReference type="GO" id="GO:0009395">
    <property type="term" value="P:phospholipid catabolic process"/>
    <property type="evidence" value="ECO:0007669"/>
    <property type="project" value="TreeGrafter"/>
</dbReference>
<evidence type="ECO:0000313" key="3">
    <source>
        <dbReference type="EMBL" id="KAK9757695.1"/>
    </source>
</evidence>
<dbReference type="PANTHER" id="PTHR31956:SF28">
    <property type="entry name" value="NON-SPECIFIC PHOSPHOLIPASE C4-RELATED"/>
    <property type="match status" value="1"/>
</dbReference>
<dbReference type="EMBL" id="JBDFQZ010000001">
    <property type="protein sequence ID" value="KAK9757695.1"/>
    <property type="molecule type" value="Genomic_DNA"/>
</dbReference>
<dbReference type="InterPro" id="IPR007312">
    <property type="entry name" value="Phosphoesterase"/>
</dbReference>
<evidence type="ECO:0000256" key="2">
    <source>
        <dbReference type="ARBA" id="ARBA00022801"/>
    </source>
</evidence>
<dbReference type="Gene3D" id="3.40.720.10">
    <property type="entry name" value="Alkaline Phosphatase, subunit A"/>
    <property type="match status" value="2"/>
</dbReference>
<comment type="similarity">
    <text evidence="1">Belongs to the bacterial phospholipase C family.</text>
</comment>
<reference evidence="3" key="1">
    <citation type="submission" date="2024-03" db="EMBL/GenBank/DDBJ databases">
        <title>WGS assembly of Saponaria officinalis var. Norfolk2.</title>
        <authorList>
            <person name="Jenkins J."/>
            <person name="Shu S."/>
            <person name="Grimwood J."/>
            <person name="Barry K."/>
            <person name="Goodstein D."/>
            <person name="Schmutz J."/>
            <person name="Leebens-Mack J."/>
            <person name="Osbourn A."/>
        </authorList>
    </citation>
    <scope>NUCLEOTIDE SEQUENCE [LARGE SCALE GENOMIC DNA]</scope>
    <source>
        <strain evidence="3">JIC</strain>
    </source>
</reference>
<dbReference type="AlphaFoldDB" id="A0AAW1N8F4"/>
<comment type="caution">
    <text evidence="3">The sequence shown here is derived from an EMBL/GenBank/DDBJ whole genome shotgun (WGS) entry which is preliminary data.</text>
</comment>
<dbReference type="InterPro" id="IPR017850">
    <property type="entry name" value="Alkaline_phosphatase_core_sf"/>
</dbReference>
<dbReference type="GO" id="GO:0042578">
    <property type="term" value="F:phosphoric ester hydrolase activity"/>
    <property type="evidence" value="ECO:0007669"/>
    <property type="project" value="UniProtKB-ARBA"/>
</dbReference>
<proteinExistence type="inferred from homology"/>
<organism evidence="3 4">
    <name type="scientific">Saponaria officinalis</name>
    <name type="common">Common soapwort</name>
    <name type="synonym">Lychnis saponaria</name>
    <dbReference type="NCBI Taxonomy" id="3572"/>
    <lineage>
        <taxon>Eukaryota</taxon>
        <taxon>Viridiplantae</taxon>
        <taxon>Streptophyta</taxon>
        <taxon>Embryophyta</taxon>
        <taxon>Tracheophyta</taxon>
        <taxon>Spermatophyta</taxon>
        <taxon>Magnoliopsida</taxon>
        <taxon>eudicotyledons</taxon>
        <taxon>Gunneridae</taxon>
        <taxon>Pentapetalae</taxon>
        <taxon>Caryophyllales</taxon>
        <taxon>Caryophyllaceae</taxon>
        <taxon>Caryophylleae</taxon>
        <taxon>Saponaria</taxon>
    </lineage>
</organism>